<evidence type="ECO:0000313" key="9">
    <source>
        <dbReference type="EMBL" id="KAF5192421.1"/>
    </source>
</evidence>
<comment type="subcellular location">
    <subcellularLocation>
        <location evidence="1">Nucleus</location>
    </subcellularLocation>
</comment>
<feature type="non-terminal residue" evidence="9">
    <location>
        <position position="284"/>
    </location>
</feature>
<dbReference type="GO" id="GO:0003677">
    <property type="term" value="F:DNA binding"/>
    <property type="evidence" value="ECO:0007669"/>
    <property type="project" value="UniProtKB-KW"/>
</dbReference>
<feature type="compositionally biased region" description="Polar residues" evidence="6">
    <location>
        <begin position="258"/>
        <end position="284"/>
    </location>
</feature>
<evidence type="ECO:0000259" key="8">
    <source>
        <dbReference type="PROSITE" id="PS51294"/>
    </source>
</evidence>
<organism evidence="9 10">
    <name type="scientific">Thalictrum thalictroides</name>
    <name type="common">Rue-anemone</name>
    <name type="synonym">Anemone thalictroides</name>
    <dbReference type="NCBI Taxonomy" id="46969"/>
    <lineage>
        <taxon>Eukaryota</taxon>
        <taxon>Viridiplantae</taxon>
        <taxon>Streptophyta</taxon>
        <taxon>Embryophyta</taxon>
        <taxon>Tracheophyta</taxon>
        <taxon>Spermatophyta</taxon>
        <taxon>Magnoliopsida</taxon>
        <taxon>Ranunculales</taxon>
        <taxon>Ranunculaceae</taxon>
        <taxon>Thalictroideae</taxon>
        <taxon>Thalictrum</taxon>
    </lineage>
</organism>
<dbReference type="GO" id="GO:0006355">
    <property type="term" value="P:regulation of DNA-templated transcription"/>
    <property type="evidence" value="ECO:0007669"/>
    <property type="project" value="UniProtKB-ARBA"/>
</dbReference>
<dbReference type="EMBL" id="JABWDY010021371">
    <property type="protein sequence ID" value="KAF5192421.1"/>
    <property type="molecule type" value="Genomic_DNA"/>
</dbReference>
<evidence type="ECO:0000256" key="4">
    <source>
        <dbReference type="ARBA" id="ARBA00023163"/>
    </source>
</evidence>
<feature type="region of interest" description="Disordered" evidence="6">
    <location>
        <begin position="234"/>
        <end position="284"/>
    </location>
</feature>
<dbReference type="InterPro" id="IPR001005">
    <property type="entry name" value="SANT/Myb"/>
</dbReference>
<dbReference type="PROSITE" id="PS50090">
    <property type="entry name" value="MYB_LIKE"/>
    <property type="match status" value="1"/>
</dbReference>
<accession>A0A7J6W5F4</accession>
<dbReference type="InterPro" id="IPR006447">
    <property type="entry name" value="Myb_dom_plants"/>
</dbReference>
<dbReference type="GO" id="GO:0005634">
    <property type="term" value="C:nucleus"/>
    <property type="evidence" value="ECO:0007669"/>
    <property type="project" value="UniProtKB-SubCell"/>
</dbReference>
<evidence type="ECO:0000256" key="2">
    <source>
        <dbReference type="ARBA" id="ARBA00023015"/>
    </source>
</evidence>
<evidence type="ECO:0000256" key="5">
    <source>
        <dbReference type="ARBA" id="ARBA00023242"/>
    </source>
</evidence>
<sequence length="284" mass="32505">FINPYGIRTGARLKSEVSSTDFGTARDYRDSDILNDIFWYDEKDDDYLKHSSFGRTDFFTCPTEDKFVRVSQNFWSQGIPWTGEEHRTFLVGLAKLGKGDWRGISKNFVTTRTPTQVASHAQKYFLRQMSLNTKKRRSSLFDMVESNNMHKNHINRSKSKTNDSTAMSLKLHSVPTQSFDNKTTVQDKVHEDTTLHLVDLNLVEQDCRLDNQGTERFQFHQFLHLMPVWAYESSDPYSTSSTPTKPISSIADTDDQELTLQPSMSLDQNISSPDSFTSGTISVV</sequence>
<reference evidence="9 10" key="1">
    <citation type="submission" date="2020-06" db="EMBL/GenBank/DDBJ databases">
        <title>Transcriptomic and genomic resources for Thalictrum thalictroides and T. hernandezii: Facilitating candidate gene discovery in an emerging model plant lineage.</title>
        <authorList>
            <person name="Arias T."/>
            <person name="Riano-Pachon D.M."/>
            <person name="Di Stilio V.S."/>
        </authorList>
    </citation>
    <scope>NUCLEOTIDE SEQUENCE [LARGE SCALE GENOMIC DNA]</scope>
    <source>
        <strain evidence="10">cv. WT478/WT964</strain>
        <tissue evidence="9">Leaves</tissue>
    </source>
</reference>
<keyword evidence="10" id="KW-1185">Reference proteome</keyword>
<gene>
    <name evidence="9" type="ORF">FRX31_017992</name>
</gene>
<dbReference type="SMART" id="SM00717">
    <property type="entry name" value="SANT"/>
    <property type="match status" value="1"/>
</dbReference>
<dbReference type="AlphaFoldDB" id="A0A7J6W5F4"/>
<dbReference type="PANTHER" id="PTHR44191">
    <property type="entry name" value="TRANSCRIPTION FACTOR KUA1"/>
    <property type="match status" value="1"/>
</dbReference>
<dbReference type="Gene3D" id="1.10.10.60">
    <property type="entry name" value="Homeodomain-like"/>
    <property type="match status" value="1"/>
</dbReference>
<evidence type="ECO:0000313" key="10">
    <source>
        <dbReference type="Proteomes" id="UP000554482"/>
    </source>
</evidence>
<evidence type="ECO:0000259" key="7">
    <source>
        <dbReference type="PROSITE" id="PS50090"/>
    </source>
</evidence>
<dbReference type="NCBIfam" id="TIGR01557">
    <property type="entry name" value="myb_SHAQKYF"/>
    <property type="match status" value="1"/>
</dbReference>
<keyword evidence="5" id="KW-0539">Nucleus</keyword>
<dbReference type="GO" id="GO:0009723">
    <property type="term" value="P:response to ethylene"/>
    <property type="evidence" value="ECO:0007669"/>
    <property type="project" value="TreeGrafter"/>
</dbReference>
<dbReference type="FunFam" id="1.10.10.60:FF:000009">
    <property type="entry name" value="transcription factor MYB1R1"/>
    <property type="match status" value="1"/>
</dbReference>
<proteinExistence type="predicted"/>
<dbReference type="InterPro" id="IPR009057">
    <property type="entry name" value="Homeodomain-like_sf"/>
</dbReference>
<feature type="compositionally biased region" description="Low complexity" evidence="6">
    <location>
        <begin position="234"/>
        <end position="249"/>
    </location>
</feature>
<evidence type="ECO:0000256" key="1">
    <source>
        <dbReference type="ARBA" id="ARBA00004123"/>
    </source>
</evidence>
<name>A0A7J6W5F4_THATH</name>
<keyword evidence="2" id="KW-0805">Transcription regulation</keyword>
<dbReference type="PANTHER" id="PTHR44191:SF62">
    <property type="entry name" value="OS04G0341900 PROTEIN"/>
    <property type="match status" value="1"/>
</dbReference>
<dbReference type="Proteomes" id="UP000554482">
    <property type="component" value="Unassembled WGS sequence"/>
</dbReference>
<comment type="caution">
    <text evidence="9">The sequence shown here is derived from an EMBL/GenBank/DDBJ whole genome shotgun (WGS) entry which is preliminary data.</text>
</comment>
<evidence type="ECO:0000256" key="6">
    <source>
        <dbReference type="SAM" id="MobiDB-lite"/>
    </source>
</evidence>
<dbReference type="CDD" id="cd00167">
    <property type="entry name" value="SANT"/>
    <property type="match status" value="1"/>
</dbReference>
<dbReference type="SUPFAM" id="SSF46689">
    <property type="entry name" value="Homeodomain-like"/>
    <property type="match status" value="1"/>
</dbReference>
<protein>
    <submittedName>
        <fullName evidence="9">Transcription factor mybs3</fullName>
    </submittedName>
</protein>
<dbReference type="InterPro" id="IPR052245">
    <property type="entry name" value="Plant_Stress_Dev_TF"/>
</dbReference>
<feature type="domain" description="Myb-like" evidence="7">
    <location>
        <begin position="80"/>
        <end position="125"/>
    </location>
</feature>
<dbReference type="OrthoDB" id="118550at2759"/>
<evidence type="ECO:0000256" key="3">
    <source>
        <dbReference type="ARBA" id="ARBA00023125"/>
    </source>
</evidence>
<keyword evidence="4" id="KW-0804">Transcription</keyword>
<feature type="domain" description="HTH myb-type" evidence="8">
    <location>
        <begin position="80"/>
        <end position="129"/>
    </location>
</feature>
<dbReference type="PROSITE" id="PS51294">
    <property type="entry name" value="HTH_MYB"/>
    <property type="match status" value="1"/>
</dbReference>
<dbReference type="InterPro" id="IPR017930">
    <property type="entry name" value="Myb_dom"/>
</dbReference>
<keyword evidence="3" id="KW-0238">DNA-binding</keyword>
<dbReference type="Pfam" id="PF00249">
    <property type="entry name" value="Myb_DNA-binding"/>
    <property type="match status" value="1"/>
</dbReference>
<dbReference type="GO" id="GO:0009739">
    <property type="term" value="P:response to gibberellin"/>
    <property type="evidence" value="ECO:0007669"/>
    <property type="project" value="TreeGrafter"/>
</dbReference>